<reference evidence="2 3" key="1">
    <citation type="journal article" date="2021" name="ISME Commun">
        <title>Automated analysis of genomic sequences facilitates high-throughput and comprehensive description of bacteria.</title>
        <authorList>
            <person name="Hitch T.C.A."/>
        </authorList>
    </citation>
    <scope>NUCLEOTIDE SEQUENCE [LARGE SCALE GENOMIC DNA]</scope>
    <source>
        <strain evidence="2 3">H2_18</strain>
    </source>
</reference>
<dbReference type="EC" id="2.3.1.-" evidence="2"/>
<keyword evidence="2" id="KW-0012">Acyltransferase</keyword>
<comment type="caution">
    <text evidence="2">The sequence shown here is derived from an EMBL/GenBank/DDBJ whole genome shotgun (WGS) entry which is preliminary data.</text>
</comment>
<dbReference type="Proteomes" id="UP001652394">
    <property type="component" value="Unassembled WGS sequence"/>
</dbReference>
<evidence type="ECO:0000313" key="2">
    <source>
        <dbReference type="EMBL" id="MCU6746228.1"/>
    </source>
</evidence>
<keyword evidence="3" id="KW-1185">Reference proteome</keyword>
<evidence type="ECO:0000259" key="1">
    <source>
        <dbReference type="PROSITE" id="PS51186"/>
    </source>
</evidence>
<dbReference type="CDD" id="cd04301">
    <property type="entry name" value="NAT_SF"/>
    <property type="match status" value="1"/>
</dbReference>
<gene>
    <name evidence="2" type="ORF">OCV51_00900</name>
</gene>
<accession>A0ABT2T7J7</accession>
<dbReference type="GO" id="GO:0016746">
    <property type="term" value="F:acyltransferase activity"/>
    <property type="evidence" value="ECO:0007669"/>
    <property type="project" value="UniProtKB-KW"/>
</dbReference>
<dbReference type="Pfam" id="PF13673">
    <property type="entry name" value="Acetyltransf_10"/>
    <property type="match status" value="1"/>
</dbReference>
<dbReference type="InterPro" id="IPR052564">
    <property type="entry name" value="N-acetyltrans/Recomb-assoc"/>
</dbReference>
<proteinExistence type="predicted"/>
<sequence>MEIRRYEQSDCEILAELFYHTVHTVNAKDYTKEQLAVWADGKVDLEKWNQSLREHYSVVAVDEGVIVGFGDIDRTGYLDRLFVRADCQGKGIATAICDRLEQEMRGNITVHSSITARPFFEKRGYRVIKEQQVERQGVFLTNYIMIKKD</sequence>
<dbReference type="InterPro" id="IPR016181">
    <property type="entry name" value="Acyl_CoA_acyltransferase"/>
</dbReference>
<protein>
    <submittedName>
        <fullName evidence="2">GNAT family N-acetyltransferase</fullName>
        <ecNumber evidence="2">2.3.1.-</ecNumber>
    </submittedName>
</protein>
<dbReference type="EMBL" id="JAOQJX010000001">
    <property type="protein sequence ID" value="MCU6746228.1"/>
    <property type="molecule type" value="Genomic_DNA"/>
</dbReference>
<dbReference type="PANTHER" id="PTHR43451">
    <property type="entry name" value="ACETYLTRANSFERASE (GNAT) FAMILY PROTEIN"/>
    <property type="match status" value="1"/>
</dbReference>
<dbReference type="SUPFAM" id="SSF55729">
    <property type="entry name" value="Acyl-CoA N-acyltransferases (Nat)"/>
    <property type="match status" value="1"/>
</dbReference>
<keyword evidence="2" id="KW-0808">Transferase</keyword>
<dbReference type="InterPro" id="IPR000182">
    <property type="entry name" value="GNAT_dom"/>
</dbReference>
<dbReference type="PROSITE" id="PS51186">
    <property type="entry name" value="GNAT"/>
    <property type="match status" value="1"/>
</dbReference>
<dbReference type="PANTHER" id="PTHR43451:SF1">
    <property type="entry name" value="ACETYLTRANSFERASE"/>
    <property type="match status" value="1"/>
</dbReference>
<name>A0ABT2T7J7_9FIRM</name>
<organism evidence="2 3">
    <name type="scientific">Faecalicatena acetigenes</name>
    <dbReference type="NCBI Taxonomy" id="2981790"/>
    <lineage>
        <taxon>Bacteria</taxon>
        <taxon>Bacillati</taxon>
        <taxon>Bacillota</taxon>
        <taxon>Clostridia</taxon>
        <taxon>Lachnospirales</taxon>
        <taxon>Lachnospiraceae</taxon>
        <taxon>Faecalicatena</taxon>
    </lineage>
</organism>
<evidence type="ECO:0000313" key="3">
    <source>
        <dbReference type="Proteomes" id="UP001652394"/>
    </source>
</evidence>
<feature type="domain" description="N-acetyltransferase" evidence="1">
    <location>
        <begin position="1"/>
        <end position="149"/>
    </location>
</feature>
<dbReference type="Gene3D" id="3.40.630.30">
    <property type="match status" value="1"/>
</dbReference>
<dbReference type="RefSeq" id="WP_059067679.1">
    <property type="nucleotide sequence ID" value="NZ_JAOQJX010000001.1"/>
</dbReference>